<keyword evidence="1" id="KW-0472">Membrane</keyword>
<comment type="caution">
    <text evidence="2">The sequence shown here is derived from an EMBL/GenBank/DDBJ whole genome shotgun (WGS) entry which is preliminary data.</text>
</comment>
<keyword evidence="3" id="KW-1185">Reference proteome</keyword>
<proteinExistence type="predicted"/>
<accession>A0AAV4JF50</accession>
<organism evidence="2 3">
    <name type="scientific">Elysia marginata</name>
    <dbReference type="NCBI Taxonomy" id="1093978"/>
    <lineage>
        <taxon>Eukaryota</taxon>
        <taxon>Metazoa</taxon>
        <taxon>Spiralia</taxon>
        <taxon>Lophotrochozoa</taxon>
        <taxon>Mollusca</taxon>
        <taxon>Gastropoda</taxon>
        <taxon>Heterobranchia</taxon>
        <taxon>Euthyneura</taxon>
        <taxon>Panpulmonata</taxon>
        <taxon>Sacoglossa</taxon>
        <taxon>Placobranchoidea</taxon>
        <taxon>Plakobranchidae</taxon>
        <taxon>Elysia</taxon>
    </lineage>
</organism>
<gene>
    <name evidence="2" type="ORF">ElyMa_005058300</name>
</gene>
<evidence type="ECO:0000256" key="1">
    <source>
        <dbReference type="SAM" id="Phobius"/>
    </source>
</evidence>
<reference evidence="2 3" key="1">
    <citation type="journal article" date="2021" name="Elife">
        <title>Chloroplast acquisition without the gene transfer in kleptoplastic sea slugs, Plakobranchus ocellatus.</title>
        <authorList>
            <person name="Maeda T."/>
            <person name="Takahashi S."/>
            <person name="Yoshida T."/>
            <person name="Shimamura S."/>
            <person name="Takaki Y."/>
            <person name="Nagai Y."/>
            <person name="Toyoda A."/>
            <person name="Suzuki Y."/>
            <person name="Arimoto A."/>
            <person name="Ishii H."/>
            <person name="Satoh N."/>
            <person name="Nishiyama T."/>
            <person name="Hasebe M."/>
            <person name="Maruyama T."/>
            <person name="Minagawa J."/>
            <person name="Obokata J."/>
            <person name="Shigenobu S."/>
        </authorList>
    </citation>
    <scope>NUCLEOTIDE SEQUENCE [LARGE SCALE GENOMIC DNA]</scope>
</reference>
<evidence type="ECO:0000313" key="2">
    <source>
        <dbReference type="EMBL" id="GFS20518.1"/>
    </source>
</evidence>
<dbReference type="AlphaFoldDB" id="A0AAV4JF50"/>
<dbReference type="EMBL" id="BMAT01010123">
    <property type="protein sequence ID" value="GFS20518.1"/>
    <property type="molecule type" value="Genomic_DNA"/>
</dbReference>
<evidence type="ECO:0000313" key="3">
    <source>
        <dbReference type="Proteomes" id="UP000762676"/>
    </source>
</evidence>
<sequence length="97" mass="10560">MVSGTLAQTTSTCDSRITTCQQVFDRPIYTKEEVEDYMNCLAPIDCSKDAVGQGRKIGIMDSLAYVPMHGHTASAASSMFSASLFLGFVCLLLSLRR</sequence>
<name>A0AAV4JF50_9GAST</name>
<protein>
    <submittedName>
        <fullName evidence="2">Uncharacterized protein</fullName>
    </submittedName>
</protein>
<dbReference type="Proteomes" id="UP000762676">
    <property type="component" value="Unassembled WGS sequence"/>
</dbReference>
<feature type="transmembrane region" description="Helical" evidence="1">
    <location>
        <begin position="75"/>
        <end position="95"/>
    </location>
</feature>
<keyword evidence="1" id="KW-0812">Transmembrane</keyword>
<keyword evidence="1" id="KW-1133">Transmembrane helix</keyword>